<feature type="region of interest" description="Disordered" evidence="1">
    <location>
        <begin position="24"/>
        <end position="46"/>
    </location>
</feature>
<dbReference type="EMBL" id="DXGI01000049">
    <property type="protein sequence ID" value="HIW77781.1"/>
    <property type="molecule type" value="Genomic_DNA"/>
</dbReference>
<protein>
    <submittedName>
        <fullName evidence="2">Uncharacterized protein</fullName>
    </submittedName>
</protein>
<dbReference type="Proteomes" id="UP000824264">
    <property type="component" value="Unassembled WGS sequence"/>
</dbReference>
<evidence type="ECO:0000313" key="2">
    <source>
        <dbReference type="EMBL" id="HIW77781.1"/>
    </source>
</evidence>
<accession>A0A9D1QXD2</accession>
<proteinExistence type="predicted"/>
<organism evidence="2 3">
    <name type="scientific">Candidatus Bilophila faecipullorum</name>
    <dbReference type="NCBI Taxonomy" id="2838482"/>
    <lineage>
        <taxon>Bacteria</taxon>
        <taxon>Pseudomonadati</taxon>
        <taxon>Thermodesulfobacteriota</taxon>
        <taxon>Desulfovibrionia</taxon>
        <taxon>Desulfovibrionales</taxon>
        <taxon>Desulfovibrionaceae</taxon>
        <taxon>Bilophila</taxon>
    </lineage>
</organism>
<evidence type="ECO:0000256" key="1">
    <source>
        <dbReference type="SAM" id="MobiDB-lite"/>
    </source>
</evidence>
<gene>
    <name evidence="2" type="ORF">H9874_01370</name>
</gene>
<dbReference type="AlphaFoldDB" id="A0A9D1QXD2"/>
<sequence length="74" mass="8026">MFSFLVSLAISFVFTAISILLAPRPKTSGATPEPGELASPTADEGIPIPHVRGTRFVSVNCLWWQPEGTKEVKQ</sequence>
<reference evidence="2" key="2">
    <citation type="submission" date="2021-04" db="EMBL/GenBank/DDBJ databases">
        <authorList>
            <person name="Gilroy R."/>
        </authorList>
    </citation>
    <scope>NUCLEOTIDE SEQUENCE</scope>
    <source>
        <strain evidence="2">ChiSxjej5B17-1746</strain>
    </source>
</reference>
<reference evidence="2" key="1">
    <citation type="journal article" date="2021" name="PeerJ">
        <title>Extensive microbial diversity within the chicken gut microbiome revealed by metagenomics and culture.</title>
        <authorList>
            <person name="Gilroy R."/>
            <person name="Ravi A."/>
            <person name="Getino M."/>
            <person name="Pursley I."/>
            <person name="Horton D.L."/>
            <person name="Alikhan N.F."/>
            <person name="Baker D."/>
            <person name="Gharbi K."/>
            <person name="Hall N."/>
            <person name="Watson M."/>
            <person name="Adriaenssens E.M."/>
            <person name="Foster-Nyarko E."/>
            <person name="Jarju S."/>
            <person name="Secka A."/>
            <person name="Antonio M."/>
            <person name="Oren A."/>
            <person name="Chaudhuri R.R."/>
            <person name="La Ragione R."/>
            <person name="Hildebrand F."/>
            <person name="Pallen M.J."/>
        </authorList>
    </citation>
    <scope>NUCLEOTIDE SEQUENCE</scope>
    <source>
        <strain evidence="2">ChiSxjej5B17-1746</strain>
    </source>
</reference>
<comment type="caution">
    <text evidence="2">The sequence shown here is derived from an EMBL/GenBank/DDBJ whole genome shotgun (WGS) entry which is preliminary data.</text>
</comment>
<name>A0A9D1QXD2_9BACT</name>
<evidence type="ECO:0000313" key="3">
    <source>
        <dbReference type="Proteomes" id="UP000824264"/>
    </source>
</evidence>